<evidence type="ECO:0000313" key="3">
    <source>
        <dbReference type="Proteomes" id="UP000323632"/>
    </source>
</evidence>
<reference evidence="2 3" key="1">
    <citation type="submission" date="2019-09" db="EMBL/GenBank/DDBJ databases">
        <title>Genome sequence and assembly of Taibaiella sp.</title>
        <authorList>
            <person name="Chhetri G."/>
        </authorList>
    </citation>
    <scope>NUCLEOTIDE SEQUENCE [LARGE SCALE GENOMIC DNA]</scope>
    <source>
        <strain evidence="2 3">KVB11</strain>
    </source>
</reference>
<dbReference type="InterPro" id="IPR006530">
    <property type="entry name" value="YD"/>
</dbReference>
<sequence>MRKKALLSVMLLCVAALQGNAQQTLKGGAPDTKLAPGLSGDGNQGSIYSPDLFNGTANVSVPIYSYGDKGISLSYNTAGVKVDELSGSVGLHWSLNAGGSITRVMKDVPDEINTYDSLIHTTGTGNVGDYSVGVKGRWARYFGTNPSDPNAYFLDGERYMDDESDDFIFSVGGLSFTFNIGQDGFVFTNPHTNIKIDILVNDVPVTHMPLSSNNNTLSFRVRDAQGNWYYFVKGDVSYKHYNSTYGSAELQYTSRWVVSKIVQNNGLEINYLYNDTPLFNTSTSTALYNAFTSAERSGVAPVTGASIVQSNTQYVSTKQIASISYPDNTTATFTYRSGSRCDDPTGGASNPVLEQIEVAQVGAGVRYIMDQGYSLSTKDGQNIPMEIALGSCYDVNTTGDDDYRYHRLILKGVLIAGIGSSVTEPYYTFGYKQLRLPPRFSGSQDYYGYYNGKAVSQNAGMLSIPSHSPKYGNGGAYGVDRNDDFAFAMAGNLISVKNASGGLTEFTYEGHSLSNVTSDAGITLPTDAYFFGATTNDGVRLQSVKMSDPHYPGVYTRQDYTYDQGQRFMPGGYFDYPYRNGGSNTLFNNSFVSPHQFVNGSNHGYTTVTVETKNQSGTSLSKREIIFQNISRTGGTSYYKTGSKNYFQYPFTDKQYIKNWEIGLPLVVTEYDQYGNILSVTNNAYNSETDDTSATGKIGNLKILATTDASGSNPAIVDSESYRPFTGISKLISTTTQKYINGTTFITDQVTYNYDERNNPISTTTTNSRGEKFMLKNIYNYAVSGPGVTDGAQPGTLYDMTAAGLELKVGMERWKLNTIGQMDKLFDASITCFQYQSDKINTKKLFTLRSKDPISFTGYTGISIVSSANRYSKILAAYNTTSPVGSFQQMSEVLQYDAKGNPVETKISDQAIYKSMIWDPVTGAKVADVSNGRLKDIGFTSFESNAASTGNSNVTNGRFSYNEWGLQNTAGAISGKTVYKLIAPGFTANNVITSPTLTAGVTYILTFWTKDFTPTISGAGLSNIAYTSIHTLNSWTQWMATFTPTANGSLQLTTTQPLYIDEIRLFPKGSQMSNAVYAPMAGATSTTDAQGRITYYLYDALGRQTAVKDQDGNVISKQERHLAQ</sequence>
<dbReference type="NCBIfam" id="TIGR01643">
    <property type="entry name" value="YD_repeat_2x"/>
    <property type="match status" value="1"/>
</dbReference>
<dbReference type="RefSeq" id="WP_150031387.1">
    <property type="nucleotide sequence ID" value="NZ_VWSH01000001.1"/>
</dbReference>
<protein>
    <submittedName>
        <fullName evidence="2">RHS repeat protein</fullName>
    </submittedName>
</protein>
<feature type="signal peptide" evidence="1">
    <location>
        <begin position="1"/>
        <end position="21"/>
    </location>
</feature>
<evidence type="ECO:0000256" key="1">
    <source>
        <dbReference type="SAM" id="SignalP"/>
    </source>
</evidence>
<keyword evidence="1" id="KW-0732">Signal</keyword>
<keyword evidence="3" id="KW-1185">Reference proteome</keyword>
<dbReference type="AlphaFoldDB" id="A0A5M6CQZ3"/>
<dbReference type="Proteomes" id="UP000323632">
    <property type="component" value="Unassembled WGS sequence"/>
</dbReference>
<gene>
    <name evidence="2" type="ORF">F0919_03830</name>
</gene>
<dbReference type="EMBL" id="VWSH01000001">
    <property type="protein sequence ID" value="KAA5536810.1"/>
    <property type="molecule type" value="Genomic_DNA"/>
</dbReference>
<feature type="chain" id="PRO_5024346986" evidence="1">
    <location>
        <begin position="22"/>
        <end position="1124"/>
    </location>
</feature>
<evidence type="ECO:0000313" key="2">
    <source>
        <dbReference type="EMBL" id="KAA5536810.1"/>
    </source>
</evidence>
<comment type="caution">
    <text evidence="2">The sequence shown here is derived from an EMBL/GenBank/DDBJ whole genome shotgun (WGS) entry which is preliminary data.</text>
</comment>
<name>A0A5M6CQZ3_9BACT</name>
<proteinExistence type="predicted"/>
<accession>A0A5M6CQZ3</accession>
<organism evidence="2 3">
    <name type="scientific">Taibaiella lutea</name>
    <dbReference type="NCBI Taxonomy" id="2608001"/>
    <lineage>
        <taxon>Bacteria</taxon>
        <taxon>Pseudomonadati</taxon>
        <taxon>Bacteroidota</taxon>
        <taxon>Chitinophagia</taxon>
        <taxon>Chitinophagales</taxon>
        <taxon>Chitinophagaceae</taxon>
        <taxon>Taibaiella</taxon>
    </lineage>
</organism>